<dbReference type="PANTHER" id="PTHR18964:SF170">
    <property type="entry name" value="SUGAR KINASE"/>
    <property type="match status" value="1"/>
</dbReference>
<evidence type="ECO:0000313" key="3">
    <source>
        <dbReference type="Proteomes" id="UP000191448"/>
    </source>
</evidence>
<reference evidence="2 3" key="1">
    <citation type="submission" date="2016-02" db="EMBL/GenBank/DDBJ databases">
        <title>Genome sequence of Clostridium thermobutyricum DSM 4928.</title>
        <authorList>
            <person name="Poehlein A."/>
            <person name="Daniel R."/>
        </authorList>
    </citation>
    <scope>NUCLEOTIDE SEQUENCE [LARGE SCALE GENOMIC DNA]</scope>
    <source>
        <strain evidence="2 3">DSM 4928</strain>
    </source>
</reference>
<evidence type="ECO:0000256" key="1">
    <source>
        <dbReference type="ARBA" id="ARBA00006479"/>
    </source>
</evidence>
<dbReference type="SUPFAM" id="SSF53067">
    <property type="entry name" value="Actin-like ATPase domain"/>
    <property type="match status" value="1"/>
</dbReference>
<dbReference type="InterPro" id="IPR000600">
    <property type="entry name" value="ROK"/>
</dbReference>
<comment type="similarity">
    <text evidence="1">Belongs to the ROK (NagC/XylR) family.</text>
</comment>
<organism evidence="2 3">
    <name type="scientific">Clostridium thermobutyricum DSM 4928</name>
    <dbReference type="NCBI Taxonomy" id="1121339"/>
    <lineage>
        <taxon>Bacteria</taxon>
        <taxon>Bacillati</taxon>
        <taxon>Bacillota</taxon>
        <taxon>Clostridia</taxon>
        <taxon>Eubacteriales</taxon>
        <taxon>Clostridiaceae</taxon>
        <taxon>Clostridium</taxon>
    </lineage>
</organism>
<proteinExistence type="inferred from homology"/>
<dbReference type="EC" id="2.7.1.85" evidence="2"/>
<dbReference type="Gene3D" id="3.30.420.40">
    <property type="match status" value="2"/>
</dbReference>
<name>A0A1V4ST32_9CLOT</name>
<evidence type="ECO:0000313" key="2">
    <source>
        <dbReference type="EMBL" id="OPX46616.1"/>
    </source>
</evidence>
<keyword evidence="2" id="KW-0808">Transferase</keyword>
<dbReference type="GO" id="GO:0047700">
    <property type="term" value="F:beta-glucoside kinase activity"/>
    <property type="evidence" value="ECO:0007669"/>
    <property type="project" value="UniProtKB-EC"/>
</dbReference>
<dbReference type="AlphaFoldDB" id="A0A1V4ST32"/>
<protein>
    <submittedName>
        <fullName evidence="2">Beta-glucoside kinase</fullName>
        <ecNumber evidence="2">2.7.1.85</ecNumber>
    </submittedName>
</protein>
<dbReference type="InterPro" id="IPR043129">
    <property type="entry name" value="ATPase_NBD"/>
</dbReference>
<dbReference type="PANTHER" id="PTHR18964">
    <property type="entry name" value="ROK (REPRESSOR, ORF, KINASE) FAMILY"/>
    <property type="match status" value="1"/>
</dbReference>
<comment type="caution">
    <text evidence="2">The sequence shown here is derived from an EMBL/GenBank/DDBJ whole genome shotgun (WGS) entry which is preliminary data.</text>
</comment>
<keyword evidence="2" id="KW-0418">Kinase</keyword>
<dbReference type="Pfam" id="PF00480">
    <property type="entry name" value="ROK"/>
    <property type="match status" value="1"/>
</dbReference>
<dbReference type="Proteomes" id="UP000191448">
    <property type="component" value="Unassembled WGS sequence"/>
</dbReference>
<accession>A0A1V4ST32</accession>
<sequence>MLMKKLVLDIGGTLIKYAVMDKEAKIFQRGEFPTPLDSIESLMKKITELYNSLKDEVNGIAISMPGNIDTKTGQIYSPGALDYNANVNIIDKIHEHIDVPVSVENDGKSAALAEVWIGNLKNSKDGVVMILGTGIGGGIIKDRKIHKGNHFFAGEFSFLMQDTKTLDFNNAFALTGSTSALINEVSKKKNIDIKSLNGYKVFSMIEEGDSDVLEIFEKFTTNIAMQIYNLQCILDPEKFLIGGGISKQPILLEKIKENLEKIYEKIPFDIPHAVVDTCKYYNDSNLIGALYNYYLQFPED</sequence>
<gene>
    <name evidence="2" type="primary">bglK_3</name>
    <name evidence="2" type="ORF">CLTHE_28370</name>
</gene>
<dbReference type="CDD" id="cd24152">
    <property type="entry name" value="ASKHA_NBD_ROK-like"/>
    <property type="match status" value="1"/>
</dbReference>
<dbReference type="RefSeq" id="WP_242945655.1">
    <property type="nucleotide sequence ID" value="NZ_LTAY01000081.1"/>
</dbReference>
<dbReference type="EMBL" id="LTAY01000081">
    <property type="protein sequence ID" value="OPX46616.1"/>
    <property type="molecule type" value="Genomic_DNA"/>
</dbReference>